<reference evidence="10 11" key="1">
    <citation type="submission" date="2018-03" db="EMBL/GenBank/DDBJ databases">
        <title>The draft genome of Sphingosinicella sp. GL-C-18.</title>
        <authorList>
            <person name="Liu L."/>
            <person name="Li L."/>
            <person name="Liang L."/>
            <person name="Zhang X."/>
            <person name="Wang T."/>
        </authorList>
    </citation>
    <scope>NUCLEOTIDE SEQUENCE [LARGE SCALE GENOMIC DNA]</scope>
    <source>
        <strain evidence="10 11">GL-C-18</strain>
    </source>
</reference>
<feature type="domain" description="Methyltransferase" evidence="9">
    <location>
        <begin position="63"/>
        <end position="210"/>
    </location>
</feature>
<keyword evidence="11" id="KW-1185">Reference proteome</keyword>
<dbReference type="RefSeq" id="WP_106513943.1">
    <property type="nucleotide sequence ID" value="NZ_PXYI01000005.1"/>
</dbReference>
<keyword evidence="2" id="KW-0949">S-adenosyl-L-methionine</keyword>
<comment type="catalytic activity">
    <reaction evidence="7">
        <text>arsenic triglutathione + 2 [thioredoxin]-dithiol + 2 S-adenosyl-L-methionine + H2O = dimethylarsinous acid + 2 [thioredoxin]-disulfide + 3 glutathione + 2 S-adenosyl-L-homocysteine + 2 H(+)</text>
        <dbReference type="Rhea" id="RHEA:69464"/>
        <dbReference type="Rhea" id="RHEA-COMP:10698"/>
        <dbReference type="Rhea" id="RHEA-COMP:10700"/>
        <dbReference type="ChEBI" id="CHEBI:15377"/>
        <dbReference type="ChEBI" id="CHEBI:15378"/>
        <dbReference type="ChEBI" id="CHEBI:23808"/>
        <dbReference type="ChEBI" id="CHEBI:29950"/>
        <dbReference type="ChEBI" id="CHEBI:50058"/>
        <dbReference type="ChEBI" id="CHEBI:57856"/>
        <dbReference type="ChEBI" id="CHEBI:57925"/>
        <dbReference type="ChEBI" id="CHEBI:59789"/>
        <dbReference type="ChEBI" id="CHEBI:183640"/>
        <dbReference type="EC" id="2.1.1.137"/>
    </reaction>
</comment>
<evidence type="ECO:0000256" key="2">
    <source>
        <dbReference type="ARBA" id="ARBA00022691"/>
    </source>
</evidence>
<evidence type="ECO:0000256" key="1">
    <source>
        <dbReference type="ARBA" id="ARBA00022679"/>
    </source>
</evidence>
<dbReference type="EMBL" id="PXYI01000005">
    <property type="protein sequence ID" value="PSJ38749.1"/>
    <property type="molecule type" value="Genomic_DNA"/>
</dbReference>
<dbReference type="AlphaFoldDB" id="A0A2P7QLB5"/>
<sequence>MNLENSRSYYGQTLTGSADLRTDACCTTEAPPPTVRAALANVHEEVKRRYYGCGLVVPDAIRGLSVLDLGSGSGQDAYLLAQLVGESGRVVGVDATAEQLQVARRHLDWHRERFGYGTSNVAFLEGDIERLDELPLDEASFDLIVSNCVINLVADKGAVFRAAHRLLKPGGELYFSDVYADRRVPPALLADPVLHGECLAGALYWGDFVALAKASGFGDPRLVSDRPLAITDREISAKLDGISFFSATYRLFKLDGLEPQCEDYGQAVRYRGTIAGAERSVTLDKHHVIETGRIFPVCGNSWRMIAETRFAEHFEFFGDFSRHFGVFAGCGTALPFDSADAAAVGGSACC</sequence>
<dbReference type="EC" id="2.1.1.137" evidence="4"/>
<evidence type="ECO:0000256" key="8">
    <source>
        <dbReference type="ARBA" id="ARBA00048428"/>
    </source>
</evidence>
<keyword evidence="1 10" id="KW-0808">Transferase</keyword>
<evidence type="ECO:0000256" key="4">
    <source>
        <dbReference type="ARBA" id="ARBA00034521"/>
    </source>
</evidence>
<comment type="catalytic activity">
    <reaction evidence="8">
        <text>arsenic triglutathione + 3 [thioredoxin]-dithiol + 3 S-adenosyl-L-methionine = trimethylarsine + 3 [thioredoxin]-disulfide + 3 glutathione + 3 S-adenosyl-L-homocysteine + 3 H(+)</text>
        <dbReference type="Rhea" id="RHEA:69432"/>
        <dbReference type="Rhea" id="RHEA-COMP:10698"/>
        <dbReference type="Rhea" id="RHEA-COMP:10700"/>
        <dbReference type="ChEBI" id="CHEBI:15378"/>
        <dbReference type="ChEBI" id="CHEBI:27130"/>
        <dbReference type="ChEBI" id="CHEBI:29950"/>
        <dbReference type="ChEBI" id="CHEBI:50058"/>
        <dbReference type="ChEBI" id="CHEBI:57856"/>
        <dbReference type="ChEBI" id="CHEBI:57925"/>
        <dbReference type="ChEBI" id="CHEBI:59789"/>
        <dbReference type="ChEBI" id="CHEBI:183640"/>
        <dbReference type="EC" id="2.1.1.137"/>
    </reaction>
</comment>
<protein>
    <recommendedName>
        <fullName evidence="5">Arsenite methyltransferase</fullName>
        <ecNumber evidence="4">2.1.1.137</ecNumber>
    </recommendedName>
</protein>
<dbReference type="OrthoDB" id="9765084at2"/>
<comment type="similarity">
    <text evidence="3">Belongs to the methyltransferase superfamily. Arsenite methyltransferase family.</text>
</comment>
<gene>
    <name evidence="10" type="ORF">C7I55_15570</name>
</gene>
<dbReference type="GO" id="GO:0032259">
    <property type="term" value="P:methylation"/>
    <property type="evidence" value="ECO:0007669"/>
    <property type="project" value="UniProtKB-KW"/>
</dbReference>
<evidence type="ECO:0000313" key="11">
    <source>
        <dbReference type="Proteomes" id="UP000241167"/>
    </source>
</evidence>
<dbReference type="Proteomes" id="UP000241167">
    <property type="component" value="Unassembled WGS sequence"/>
</dbReference>
<dbReference type="GO" id="GO:0030791">
    <property type="term" value="F:arsenite methyltransferase activity"/>
    <property type="evidence" value="ECO:0007669"/>
    <property type="project" value="UniProtKB-EC"/>
</dbReference>
<comment type="catalytic activity">
    <reaction evidence="6">
        <text>arsenic triglutathione + [thioredoxin]-dithiol + S-adenosyl-L-methionine + 2 H2O = methylarsonous acid + [thioredoxin]-disulfide + 3 glutathione + S-adenosyl-L-homocysteine + H(+)</text>
        <dbReference type="Rhea" id="RHEA:69460"/>
        <dbReference type="Rhea" id="RHEA-COMP:10698"/>
        <dbReference type="Rhea" id="RHEA-COMP:10700"/>
        <dbReference type="ChEBI" id="CHEBI:15377"/>
        <dbReference type="ChEBI" id="CHEBI:15378"/>
        <dbReference type="ChEBI" id="CHEBI:17826"/>
        <dbReference type="ChEBI" id="CHEBI:29950"/>
        <dbReference type="ChEBI" id="CHEBI:50058"/>
        <dbReference type="ChEBI" id="CHEBI:57856"/>
        <dbReference type="ChEBI" id="CHEBI:57925"/>
        <dbReference type="ChEBI" id="CHEBI:59789"/>
        <dbReference type="ChEBI" id="CHEBI:183640"/>
        <dbReference type="EC" id="2.1.1.137"/>
    </reaction>
</comment>
<dbReference type="PANTHER" id="PTHR43675">
    <property type="entry name" value="ARSENITE METHYLTRANSFERASE"/>
    <property type="match status" value="1"/>
</dbReference>
<comment type="caution">
    <text evidence="10">The sequence shown here is derived from an EMBL/GenBank/DDBJ whole genome shotgun (WGS) entry which is preliminary data.</text>
</comment>
<evidence type="ECO:0000259" key="9">
    <source>
        <dbReference type="Pfam" id="PF13847"/>
    </source>
</evidence>
<evidence type="ECO:0000313" key="10">
    <source>
        <dbReference type="EMBL" id="PSJ38749.1"/>
    </source>
</evidence>
<dbReference type="SUPFAM" id="SSF53335">
    <property type="entry name" value="S-adenosyl-L-methionine-dependent methyltransferases"/>
    <property type="match status" value="1"/>
</dbReference>
<name>A0A2P7QLB5_9SPHN</name>
<dbReference type="InterPro" id="IPR025714">
    <property type="entry name" value="Methyltranfer_dom"/>
</dbReference>
<evidence type="ECO:0000256" key="6">
    <source>
        <dbReference type="ARBA" id="ARBA00047941"/>
    </source>
</evidence>
<organism evidence="10 11">
    <name type="scientific">Allosphingosinicella deserti</name>
    <dbReference type="NCBI Taxonomy" id="2116704"/>
    <lineage>
        <taxon>Bacteria</taxon>
        <taxon>Pseudomonadati</taxon>
        <taxon>Pseudomonadota</taxon>
        <taxon>Alphaproteobacteria</taxon>
        <taxon>Sphingomonadales</taxon>
        <taxon>Sphingomonadaceae</taxon>
        <taxon>Allosphingosinicella</taxon>
    </lineage>
</organism>
<evidence type="ECO:0000256" key="5">
    <source>
        <dbReference type="ARBA" id="ARBA00034545"/>
    </source>
</evidence>
<evidence type="ECO:0000256" key="3">
    <source>
        <dbReference type="ARBA" id="ARBA00034487"/>
    </source>
</evidence>
<dbReference type="Pfam" id="PF13847">
    <property type="entry name" value="Methyltransf_31"/>
    <property type="match status" value="1"/>
</dbReference>
<proteinExistence type="inferred from homology"/>
<dbReference type="InterPro" id="IPR026669">
    <property type="entry name" value="Arsenite_MeTrfase-like"/>
</dbReference>
<keyword evidence="10" id="KW-0489">Methyltransferase</keyword>
<evidence type="ECO:0000256" key="7">
    <source>
        <dbReference type="ARBA" id="ARBA00047943"/>
    </source>
</evidence>
<accession>A0A2P7QLB5</accession>
<dbReference type="PANTHER" id="PTHR43675:SF8">
    <property type="entry name" value="ARSENITE METHYLTRANSFERASE"/>
    <property type="match status" value="1"/>
</dbReference>
<dbReference type="Gene3D" id="3.40.5.100">
    <property type="match status" value="1"/>
</dbReference>
<dbReference type="CDD" id="cd02440">
    <property type="entry name" value="AdoMet_MTases"/>
    <property type="match status" value="1"/>
</dbReference>
<dbReference type="Gene3D" id="3.40.50.150">
    <property type="entry name" value="Vaccinia Virus protein VP39"/>
    <property type="match status" value="1"/>
</dbReference>
<dbReference type="InterPro" id="IPR029063">
    <property type="entry name" value="SAM-dependent_MTases_sf"/>
</dbReference>